<dbReference type="PROSITE" id="PS51201">
    <property type="entry name" value="RCK_N"/>
    <property type="match status" value="1"/>
</dbReference>
<evidence type="ECO:0000313" key="4">
    <source>
        <dbReference type="Proteomes" id="UP000003244"/>
    </source>
</evidence>
<dbReference type="InterPro" id="IPR050721">
    <property type="entry name" value="Trk_Ktr_HKT_K-transport"/>
</dbReference>
<dbReference type="InterPro" id="IPR036721">
    <property type="entry name" value="RCK_C_sf"/>
</dbReference>
<dbReference type="SUPFAM" id="SSF51735">
    <property type="entry name" value="NAD(P)-binding Rossmann-fold domains"/>
    <property type="match status" value="1"/>
</dbReference>
<protein>
    <submittedName>
        <fullName evidence="3">TrkA N-terminal domain protein</fullName>
    </submittedName>
</protein>
<dbReference type="Pfam" id="PF02254">
    <property type="entry name" value="TrkA_N"/>
    <property type="match status" value="1"/>
</dbReference>
<dbReference type="Gene3D" id="3.40.50.720">
    <property type="entry name" value="NAD(P)-binding Rossmann-like Domain"/>
    <property type="match status" value="1"/>
</dbReference>
<dbReference type="GO" id="GO:0006813">
    <property type="term" value="P:potassium ion transport"/>
    <property type="evidence" value="ECO:0007669"/>
    <property type="project" value="InterPro"/>
</dbReference>
<dbReference type="Proteomes" id="UP000003244">
    <property type="component" value="Unassembled WGS sequence"/>
</dbReference>
<dbReference type="Pfam" id="PF02080">
    <property type="entry name" value="TrkA_C"/>
    <property type="match status" value="1"/>
</dbReference>
<dbReference type="InterPro" id="IPR036291">
    <property type="entry name" value="NAD(P)-bd_dom_sf"/>
</dbReference>
<proteinExistence type="predicted"/>
<reference evidence="3 4" key="1">
    <citation type="submission" date="2010-08" db="EMBL/GenBank/DDBJ databases">
        <authorList>
            <person name="Harkins D.M."/>
            <person name="Madupu R."/>
            <person name="Durkin A.S."/>
            <person name="Torralba M."/>
            <person name="Methe B."/>
            <person name="Sutton G.G."/>
            <person name="Nelson K.E."/>
        </authorList>
    </citation>
    <scope>NUCLEOTIDE SEQUENCE [LARGE SCALE GENOMIC DNA]</scope>
    <source>
        <strain evidence="3 4">DSM 17678</strain>
    </source>
</reference>
<evidence type="ECO:0000259" key="2">
    <source>
        <dbReference type="PROSITE" id="PS51202"/>
    </source>
</evidence>
<dbReference type="PANTHER" id="PTHR43833:SF7">
    <property type="entry name" value="KTR SYSTEM POTASSIUM UPTAKE PROTEIN C"/>
    <property type="match status" value="1"/>
</dbReference>
<dbReference type="GeneID" id="84801009"/>
<sequence length="224" mass="24316">MKQFIVIGGGRFGEATAKTLTESGQEVMVVDMDEDVIQQISDKVENTAILNVTDEQAMKSIGLNNFDVAIVAIGGDLRASIMATLIAKEAGVPLVISRAKDSLQADVLKRIGADRVVFPESDMGVKIAKALTFDNVVDFMQLDDTHSVFEVTVPKSWVGSNLIDLMVRDKYNINVVGIKRGDTFQVPPSPSQNFEDGDIIVIAGQTKVIEEIALLISGDSYIKR</sequence>
<dbReference type="eggNOG" id="COG0569">
    <property type="taxonomic scope" value="Bacteria"/>
</dbReference>
<dbReference type="Gene3D" id="3.30.70.1450">
    <property type="entry name" value="Regulator of K+ conductance, C-terminal domain"/>
    <property type="match status" value="1"/>
</dbReference>
<dbReference type="PANTHER" id="PTHR43833">
    <property type="entry name" value="POTASSIUM CHANNEL PROTEIN 2-RELATED-RELATED"/>
    <property type="match status" value="1"/>
</dbReference>
<feature type="domain" description="RCK N-terminal" evidence="1">
    <location>
        <begin position="1"/>
        <end position="117"/>
    </location>
</feature>
<dbReference type="SUPFAM" id="SSF116726">
    <property type="entry name" value="TrkA C-terminal domain-like"/>
    <property type="match status" value="1"/>
</dbReference>
<gene>
    <name evidence="3" type="primary">trkA</name>
    <name evidence="3" type="ORF">HMPREF0634_0652</name>
</gene>
<evidence type="ECO:0000259" key="1">
    <source>
        <dbReference type="PROSITE" id="PS51201"/>
    </source>
</evidence>
<evidence type="ECO:0000313" key="3">
    <source>
        <dbReference type="EMBL" id="EFM64476.1"/>
    </source>
</evidence>
<dbReference type="OrthoDB" id="9776294at2"/>
<dbReference type="AlphaFoldDB" id="E0E410"/>
<accession>E0E410</accession>
<dbReference type="GO" id="GO:0008324">
    <property type="term" value="F:monoatomic cation transmembrane transporter activity"/>
    <property type="evidence" value="ECO:0007669"/>
    <property type="project" value="InterPro"/>
</dbReference>
<dbReference type="InterPro" id="IPR003148">
    <property type="entry name" value="RCK_N"/>
</dbReference>
<dbReference type="STRING" id="596315.HMPREF0634_0652"/>
<comment type="caution">
    <text evidence="3">The sequence shown here is derived from an EMBL/GenBank/DDBJ whole genome shotgun (WGS) entry which is preliminary data.</text>
</comment>
<name>E0E410_9FIRM</name>
<organism evidence="3 4">
    <name type="scientific">Peptostreptococcus stomatis DSM 17678</name>
    <dbReference type="NCBI Taxonomy" id="596315"/>
    <lineage>
        <taxon>Bacteria</taxon>
        <taxon>Bacillati</taxon>
        <taxon>Bacillota</taxon>
        <taxon>Clostridia</taxon>
        <taxon>Peptostreptococcales</taxon>
        <taxon>Peptostreptococcaceae</taxon>
        <taxon>Peptostreptococcus</taxon>
    </lineage>
</organism>
<dbReference type="EMBL" id="ADGQ01000060">
    <property type="protein sequence ID" value="EFM64476.1"/>
    <property type="molecule type" value="Genomic_DNA"/>
</dbReference>
<dbReference type="InterPro" id="IPR006037">
    <property type="entry name" value="RCK_C"/>
</dbReference>
<keyword evidence="4" id="KW-1185">Reference proteome</keyword>
<feature type="domain" description="RCK C-terminal" evidence="2">
    <location>
        <begin position="134"/>
        <end position="218"/>
    </location>
</feature>
<dbReference type="PROSITE" id="PS51202">
    <property type="entry name" value="RCK_C"/>
    <property type="match status" value="1"/>
</dbReference>
<dbReference type="RefSeq" id="WP_007790164.1">
    <property type="nucleotide sequence ID" value="NZ_ADGQ01000060.1"/>
</dbReference>